<dbReference type="AlphaFoldDB" id="A0AAV3RRA3"/>
<protein>
    <submittedName>
        <fullName evidence="2">Uncharacterized protein</fullName>
    </submittedName>
</protein>
<evidence type="ECO:0000313" key="2">
    <source>
        <dbReference type="EMBL" id="GAA0182139.1"/>
    </source>
</evidence>
<dbReference type="EMBL" id="BAABME010010804">
    <property type="protein sequence ID" value="GAA0182139.1"/>
    <property type="molecule type" value="Genomic_DNA"/>
</dbReference>
<organism evidence="2 3">
    <name type="scientific">Lithospermum erythrorhizon</name>
    <name type="common">Purple gromwell</name>
    <name type="synonym">Lithospermum officinale var. erythrorhizon</name>
    <dbReference type="NCBI Taxonomy" id="34254"/>
    <lineage>
        <taxon>Eukaryota</taxon>
        <taxon>Viridiplantae</taxon>
        <taxon>Streptophyta</taxon>
        <taxon>Embryophyta</taxon>
        <taxon>Tracheophyta</taxon>
        <taxon>Spermatophyta</taxon>
        <taxon>Magnoliopsida</taxon>
        <taxon>eudicotyledons</taxon>
        <taxon>Gunneridae</taxon>
        <taxon>Pentapetalae</taxon>
        <taxon>asterids</taxon>
        <taxon>lamiids</taxon>
        <taxon>Boraginales</taxon>
        <taxon>Boraginaceae</taxon>
        <taxon>Boraginoideae</taxon>
        <taxon>Lithospermeae</taxon>
        <taxon>Lithospermum</taxon>
    </lineage>
</organism>
<accession>A0AAV3RRA3</accession>
<feature type="compositionally biased region" description="Basic and acidic residues" evidence="1">
    <location>
        <begin position="19"/>
        <end position="28"/>
    </location>
</feature>
<dbReference type="Proteomes" id="UP001454036">
    <property type="component" value="Unassembled WGS sequence"/>
</dbReference>
<evidence type="ECO:0000313" key="3">
    <source>
        <dbReference type="Proteomes" id="UP001454036"/>
    </source>
</evidence>
<name>A0AAV3RRA3_LITER</name>
<reference evidence="2 3" key="1">
    <citation type="submission" date="2024-01" db="EMBL/GenBank/DDBJ databases">
        <title>The complete chloroplast genome sequence of Lithospermum erythrorhizon: insights into the phylogenetic relationship among Boraginaceae species and the maternal lineages of purple gromwells.</title>
        <authorList>
            <person name="Okada T."/>
            <person name="Watanabe K."/>
        </authorList>
    </citation>
    <scope>NUCLEOTIDE SEQUENCE [LARGE SCALE GENOMIC DNA]</scope>
</reference>
<sequence>MKETVEPVDESINSSVVDTRAETTEGMERPTVGQGFDEALDADIQEVPPVTQPSVDDEWLPEPEPKGGDAPGDVQDSDIEDVADVMSRRQNAKGKLRMNESRTRVGNMRIPKNITAVSTANVSLNFEEEEPRWRFVANRRIAVEKMSETTKKNPNIMGILEEEESCQPLQQLDPTIRSWSRSLSAT</sequence>
<keyword evidence="3" id="KW-1185">Reference proteome</keyword>
<proteinExistence type="predicted"/>
<comment type="caution">
    <text evidence="2">The sequence shown here is derived from an EMBL/GenBank/DDBJ whole genome shotgun (WGS) entry which is preliminary data.</text>
</comment>
<feature type="region of interest" description="Disordered" evidence="1">
    <location>
        <begin position="1"/>
        <end position="80"/>
    </location>
</feature>
<evidence type="ECO:0000256" key="1">
    <source>
        <dbReference type="SAM" id="MobiDB-lite"/>
    </source>
</evidence>
<gene>
    <name evidence="2" type="ORF">LIER_30328</name>
</gene>